<protein>
    <submittedName>
        <fullName evidence="1">Uncharacterized protein</fullName>
    </submittedName>
</protein>
<comment type="caution">
    <text evidence="1">The sequence shown here is derived from an EMBL/GenBank/DDBJ whole genome shotgun (WGS) entry which is preliminary data.</text>
</comment>
<dbReference type="Proteomes" id="UP000237000">
    <property type="component" value="Unassembled WGS sequence"/>
</dbReference>
<accession>A0A2P5ESP4</accession>
<name>A0A2P5ESP4_TREOI</name>
<evidence type="ECO:0000313" key="2">
    <source>
        <dbReference type="Proteomes" id="UP000237000"/>
    </source>
</evidence>
<organism evidence="1 2">
    <name type="scientific">Trema orientale</name>
    <name type="common">Charcoal tree</name>
    <name type="synonym">Celtis orientalis</name>
    <dbReference type="NCBI Taxonomy" id="63057"/>
    <lineage>
        <taxon>Eukaryota</taxon>
        <taxon>Viridiplantae</taxon>
        <taxon>Streptophyta</taxon>
        <taxon>Embryophyta</taxon>
        <taxon>Tracheophyta</taxon>
        <taxon>Spermatophyta</taxon>
        <taxon>Magnoliopsida</taxon>
        <taxon>eudicotyledons</taxon>
        <taxon>Gunneridae</taxon>
        <taxon>Pentapetalae</taxon>
        <taxon>rosids</taxon>
        <taxon>fabids</taxon>
        <taxon>Rosales</taxon>
        <taxon>Cannabaceae</taxon>
        <taxon>Trema</taxon>
    </lineage>
</organism>
<feature type="non-terminal residue" evidence="1">
    <location>
        <position position="57"/>
    </location>
</feature>
<keyword evidence="2" id="KW-1185">Reference proteome</keyword>
<dbReference type="EMBL" id="JXTC01000104">
    <property type="protein sequence ID" value="PON88556.1"/>
    <property type="molecule type" value="Genomic_DNA"/>
</dbReference>
<dbReference type="InParanoid" id="A0A2P5ESP4"/>
<gene>
    <name evidence="1" type="ORF">TorRG33x02_156210</name>
</gene>
<proteinExistence type="predicted"/>
<dbReference type="AlphaFoldDB" id="A0A2P5ESP4"/>
<reference evidence="2" key="1">
    <citation type="submission" date="2016-06" db="EMBL/GenBank/DDBJ databases">
        <title>Parallel loss of symbiosis genes in relatives of nitrogen-fixing non-legume Parasponia.</title>
        <authorList>
            <person name="Van Velzen R."/>
            <person name="Holmer R."/>
            <person name="Bu F."/>
            <person name="Rutten L."/>
            <person name="Van Zeijl A."/>
            <person name="Liu W."/>
            <person name="Santuari L."/>
            <person name="Cao Q."/>
            <person name="Sharma T."/>
            <person name="Shen D."/>
            <person name="Roswanjaya Y."/>
            <person name="Wardhani T."/>
            <person name="Kalhor M.S."/>
            <person name="Jansen J."/>
            <person name="Van den Hoogen J."/>
            <person name="Gungor B."/>
            <person name="Hartog M."/>
            <person name="Hontelez J."/>
            <person name="Verver J."/>
            <person name="Yang W.-C."/>
            <person name="Schijlen E."/>
            <person name="Repin R."/>
            <person name="Schilthuizen M."/>
            <person name="Schranz E."/>
            <person name="Heidstra R."/>
            <person name="Miyata K."/>
            <person name="Fedorova E."/>
            <person name="Kohlen W."/>
            <person name="Bisseling T."/>
            <person name="Smit S."/>
            <person name="Geurts R."/>
        </authorList>
    </citation>
    <scope>NUCLEOTIDE SEQUENCE [LARGE SCALE GENOMIC DNA]</scope>
    <source>
        <strain evidence="2">cv. RG33-2</strain>
    </source>
</reference>
<evidence type="ECO:0000313" key="1">
    <source>
        <dbReference type="EMBL" id="PON88556.1"/>
    </source>
</evidence>
<sequence length="57" mass="6270">MDKNGPQYFQTPIPEVLVLFAFLSLRQLASSAAAFTLLREEDLATCCGSRALHALFP</sequence>